<dbReference type="EMBL" id="JACEFO010002299">
    <property type="protein sequence ID" value="KAF8667603.1"/>
    <property type="molecule type" value="Genomic_DNA"/>
</dbReference>
<feature type="chain" id="PRO_5032798659" description="Gnk2-homologous domain-containing protein" evidence="3">
    <location>
        <begin position="22"/>
        <end position="349"/>
    </location>
</feature>
<dbReference type="PROSITE" id="PS51473">
    <property type="entry name" value="GNK2"/>
    <property type="match status" value="2"/>
</dbReference>
<keyword evidence="2" id="KW-0677">Repeat</keyword>
<dbReference type="PANTHER" id="PTHR32099">
    <property type="entry name" value="CYSTEINE-RICH REPEAT SECRETORY PROTEIN"/>
    <property type="match status" value="1"/>
</dbReference>
<keyword evidence="1 3" id="KW-0732">Signal</keyword>
<name>A0A835AKR9_9POAL</name>
<dbReference type="CDD" id="cd23509">
    <property type="entry name" value="Gnk2-like"/>
    <property type="match status" value="2"/>
</dbReference>
<dbReference type="InterPro" id="IPR038408">
    <property type="entry name" value="GNK2_sf"/>
</dbReference>
<reference evidence="5" key="1">
    <citation type="submission" date="2020-07" db="EMBL/GenBank/DDBJ databases">
        <title>Genome sequence and genetic diversity analysis of an under-domesticated orphan crop, white fonio (Digitaria exilis).</title>
        <authorList>
            <person name="Bennetzen J.L."/>
            <person name="Chen S."/>
            <person name="Ma X."/>
            <person name="Wang X."/>
            <person name="Yssel A.E.J."/>
            <person name="Chaluvadi S.R."/>
            <person name="Johnson M."/>
            <person name="Gangashetty P."/>
            <person name="Hamidou F."/>
            <person name="Sanogo M.D."/>
            <person name="Zwaenepoel A."/>
            <person name="Wallace J."/>
            <person name="Van De Peer Y."/>
            <person name="Van Deynze A."/>
        </authorList>
    </citation>
    <scope>NUCLEOTIDE SEQUENCE</scope>
    <source>
        <tissue evidence="5">Leaves</tissue>
    </source>
</reference>
<evidence type="ECO:0000256" key="1">
    <source>
        <dbReference type="ARBA" id="ARBA00022729"/>
    </source>
</evidence>
<feature type="signal peptide" evidence="3">
    <location>
        <begin position="1"/>
        <end position="21"/>
    </location>
</feature>
<comment type="caution">
    <text evidence="5">The sequence shown here is derived from an EMBL/GenBank/DDBJ whole genome shotgun (WGS) entry which is preliminary data.</text>
</comment>
<protein>
    <recommendedName>
        <fullName evidence="4">Gnk2-homologous domain-containing protein</fullName>
    </recommendedName>
</protein>
<evidence type="ECO:0000313" key="6">
    <source>
        <dbReference type="Proteomes" id="UP000636709"/>
    </source>
</evidence>
<proteinExistence type="predicted"/>
<evidence type="ECO:0000256" key="2">
    <source>
        <dbReference type="ARBA" id="ARBA00022737"/>
    </source>
</evidence>
<organism evidence="5 6">
    <name type="scientific">Digitaria exilis</name>
    <dbReference type="NCBI Taxonomy" id="1010633"/>
    <lineage>
        <taxon>Eukaryota</taxon>
        <taxon>Viridiplantae</taxon>
        <taxon>Streptophyta</taxon>
        <taxon>Embryophyta</taxon>
        <taxon>Tracheophyta</taxon>
        <taxon>Spermatophyta</taxon>
        <taxon>Magnoliopsida</taxon>
        <taxon>Liliopsida</taxon>
        <taxon>Poales</taxon>
        <taxon>Poaceae</taxon>
        <taxon>PACMAD clade</taxon>
        <taxon>Panicoideae</taxon>
        <taxon>Panicodae</taxon>
        <taxon>Paniceae</taxon>
        <taxon>Anthephorinae</taxon>
        <taxon>Digitaria</taxon>
    </lineage>
</organism>
<feature type="domain" description="Gnk2-homologous" evidence="4">
    <location>
        <begin position="145"/>
        <end position="251"/>
    </location>
</feature>
<sequence length="349" mass="37760">MNAALGVLFLALGGLTPATIADVFCDNLKQVATTLSKNTSSSPEHFSTTIFGQAPDVVYALALCRGDVYDDSVCGGCMASTFNLLLNLKPPPQQQCYSAAYYYGDLCTVIYSVDDIVLTAPNDTTVDDEPFTLWNAYSWGGGGNWSIDNITGDAHDVSLTVGLLHQLLVKTVQAAVAASTTTTTPRRFATGMMDRPMVFFTLAQCTPDLSAGNCSACLNRLLGMVNSTIALRKGGQIHVIRCYIRYEEYLFYDSQPMVFVDPPSAAAPMPAPMMPTTTPSPWNKTPPGPPTVHRVSCAAARLLGLAGEMEIEAYRRLFPLAFLERHLGQSIRLDGRGLSVVRLNSWHAD</sequence>
<dbReference type="PANTHER" id="PTHR32099:SF106">
    <property type="entry name" value="GNK2-HOMOLOGOUS DOMAIN-CONTAINING PROTEIN"/>
    <property type="match status" value="1"/>
</dbReference>
<dbReference type="Gene3D" id="3.30.430.20">
    <property type="entry name" value="Gnk2 domain, C-X8-C-X2-C motif"/>
    <property type="match status" value="2"/>
</dbReference>
<dbReference type="AlphaFoldDB" id="A0A835AKR9"/>
<dbReference type="InterPro" id="IPR002902">
    <property type="entry name" value="GNK2"/>
</dbReference>
<gene>
    <name evidence="5" type="ORF">HU200_052807</name>
</gene>
<dbReference type="Proteomes" id="UP000636709">
    <property type="component" value="Unassembled WGS sequence"/>
</dbReference>
<evidence type="ECO:0000313" key="5">
    <source>
        <dbReference type="EMBL" id="KAF8667603.1"/>
    </source>
</evidence>
<feature type="domain" description="Gnk2-homologous" evidence="4">
    <location>
        <begin position="6"/>
        <end position="116"/>
    </location>
</feature>
<dbReference type="FunFam" id="3.30.430.20:FF:000028">
    <property type="entry name" value="Putative DUF26-domain receptor-like protein kinase family protein"/>
    <property type="match status" value="1"/>
</dbReference>
<evidence type="ECO:0000256" key="3">
    <source>
        <dbReference type="SAM" id="SignalP"/>
    </source>
</evidence>
<dbReference type="Pfam" id="PF01657">
    <property type="entry name" value="Stress-antifung"/>
    <property type="match status" value="2"/>
</dbReference>
<accession>A0A835AKR9</accession>
<evidence type="ECO:0000259" key="4">
    <source>
        <dbReference type="PROSITE" id="PS51473"/>
    </source>
</evidence>
<dbReference type="OrthoDB" id="688403at2759"/>
<keyword evidence="6" id="KW-1185">Reference proteome</keyword>